<feature type="region of interest" description="Disordered" evidence="1">
    <location>
        <begin position="1"/>
        <end position="86"/>
    </location>
</feature>
<evidence type="ECO:0000313" key="2">
    <source>
        <dbReference type="EMBL" id="CAG6502420.1"/>
    </source>
</evidence>
<feature type="compositionally biased region" description="Polar residues" evidence="1">
    <location>
        <begin position="1"/>
        <end position="42"/>
    </location>
</feature>
<proteinExistence type="predicted"/>
<accession>A0A8D8D4D3</accession>
<feature type="compositionally biased region" description="Basic residues" evidence="1">
    <location>
        <begin position="63"/>
        <end position="73"/>
    </location>
</feature>
<dbReference type="EMBL" id="HBUE01249712">
    <property type="protein sequence ID" value="CAG6553658.1"/>
    <property type="molecule type" value="Transcribed_RNA"/>
</dbReference>
<name>A0A8D8D4D3_CULPI</name>
<dbReference type="EMBL" id="HBUE01144866">
    <property type="protein sequence ID" value="CAG6502420.1"/>
    <property type="molecule type" value="Transcribed_RNA"/>
</dbReference>
<protein>
    <submittedName>
        <fullName evidence="2">(northern house mosquito) hypothetical protein</fullName>
    </submittedName>
</protein>
<sequence>MGTTTTDPTLSAKQSFPCVATTSSRTASLRPSETATEWTRSSWRPRCRPQSSRAATECASGRSGRKSRSKKCLTLKPTQNDDRSIEINNSSLNRNFRLF</sequence>
<organism evidence="2">
    <name type="scientific">Culex pipiens</name>
    <name type="common">House mosquito</name>
    <dbReference type="NCBI Taxonomy" id="7175"/>
    <lineage>
        <taxon>Eukaryota</taxon>
        <taxon>Metazoa</taxon>
        <taxon>Ecdysozoa</taxon>
        <taxon>Arthropoda</taxon>
        <taxon>Hexapoda</taxon>
        <taxon>Insecta</taxon>
        <taxon>Pterygota</taxon>
        <taxon>Neoptera</taxon>
        <taxon>Endopterygota</taxon>
        <taxon>Diptera</taxon>
        <taxon>Nematocera</taxon>
        <taxon>Culicoidea</taxon>
        <taxon>Culicidae</taxon>
        <taxon>Culicinae</taxon>
        <taxon>Culicini</taxon>
        <taxon>Culex</taxon>
        <taxon>Culex</taxon>
    </lineage>
</organism>
<dbReference type="AlphaFoldDB" id="A0A8D8D4D3"/>
<evidence type="ECO:0000256" key="1">
    <source>
        <dbReference type="SAM" id="MobiDB-lite"/>
    </source>
</evidence>
<dbReference type="EMBL" id="HBUE01144865">
    <property type="protein sequence ID" value="CAG6502419.1"/>
    <property type="molecule type" value="Transcribed_RNA"/>
</dbReference>
<dbReference type="EMBL" id="HBUE01249713">
    <property type="protein sequence ID" value="CAG6553659.1"/>
    <property type="molecule type" value="Transcribed_RNA"/>
</dbReference>
<reference evidence="2" key="1">
    <citation type="submission" date="2021-05" db="EMBL/GenBank/DDBJ databases">
        <authorList>
            <person name="Alioto T."/>
            <person name="Alioto T."/>
            <person name="Gomez Garrido J."/>
        </authorList>
    </citation>
    <scope>NUCLEOTIDE SEQUENCE</scope>
</reference>